<dbReference type="GO" id="GO:0003978">
    <property type="term" value="F:UDP-glucose 4-epimerase activity"/>
    <property type="evidence" value="ECO:0007669"/>
    <property type="project" value="UniProtKB-EC"/>
</dbReference>
<dbReference type="Gene3D" id="3.40.50.720">
    <property type="entry name" value="NAD(P)-binding Rossmann-like Domain"/>
    <property type="match status" value="1"/>
</dbReference>
<dbReference type="PANTHER" id="PTHR43725:SF47">
    <property type="entry name" value="UDP-GLUCOSE 4-EPIMERASE"/>
    <property type="match status" value="1"/>
</dbReference>
<reference evidence="13" key="1">
    <citation type="journal article" date="2014" name="Int. J. Syst. Evol. Microbiol.">
        <title>Complete genome sequence of Corynebacterium casei LMG S-19264T (=DSM 44701T), isolated from a smear-ripened cheese.</title>
        <authorList>
            <consortium name="US DOE Joint Genome Institute (JGI-PGF)"/>
            <person name="Walter F."/>
            <person name="Albersmeier A."/>
            <person name="Kalinowski J."/>
            <person name="Ruckert C."/>
        </authorList>
    </citation>
    <scope>NUCLEOTIDE SEQUENCE</scope>
    <source>
        <strain evidence="13">CGMCC 1.12754</strain>
    </source>
</reference>
<evidence type="ECO:0000256" key="7">
    <source>
        <dbReference type="ARBA" id="ARBA00023027"/>
    </source>
</evidence>
<comment type="similarity">
    <text evidence="4">Belongs to the NAD(P)-dependent epimerase/dehydratase family.</text>
</comment>
<evidence type="ECO:0000256" key="8">
    <source>
        <dbReference type="ARBA" id="ARBA00023144"/>
    </source>
</evidence>
<evidence type="ECO:0000256" key="10">
    <source>
        <dbReference type="ARBA" id="ARBA00031367"/>
    </source>
</evidence>
<comment type="catalytic activity">
    <reaction evidence="1">
        <text>UDP-alpha-D-glucose = UDP-alpha-D-galactose</text>
        <dbReference type="Rhea" id="RHEA:22168"/>
        <dbReference type="ChEBI" id="CHEBI:58885"/>
        <dbReference type="ChEBI" id="CHEBI:66914"/>
        <dbReference type="EC" id="5.1.3.2"/>
    </reaction>
</comment>
<dbReference type="PANTHER" id="PTHR43725">
    <property type="entry name" value="UDP-GLUCOSE 4-EPIMERASE"/>
    <property type="match status" value="1"/>
</dbReference>
<evidence type="ECO:0000256" key="9">
    <source>
        <dbReference type="ARBA" id="ARBA00023235"/>
    </source>
</evidence>
<comment type="cofactor">
    <cofactor evidence="2">
        <name>NAD(+)</name>
        <dbReference type="ChEBI" id="CHEBI:57540"/>
    </cofactor>
</comment>
<evidence type="ECO:0000313" key="13">
    <source>
        <dbReference type="EMBL" id="GGG77525.1"/>
    </source>
</evidence>
<dbReference type="GO" id="GO:0005829">
    <property type="term" value="C:cytosol"/>
    <property type="evidence" value="ECO:0007669"/>
    <property type="project" value="TreeGrafter"/>
</dbReference>
<dbReference type="Pfam" id="PF01370">
    <property type="entry name" value="Epimerase"/>
    <property type="match status" value="1"/>
</dbReference>
<sequence>MEILVMGGTRFFGRRLVELLLQDGHDVTIATRGQTSDDFGEKVKRIIIDRTDQGSMNRAFENQYFDVVYDQICFNPREAKIAVETFGNRIKRYVFTSSMAVYGHKETEIVESDFIPENYKVNLDADDYAYDEGKRQAEAYFFQHAVFPVVAVRAAMVVSGNDDFTGRFDFYVRHVANGKSIGVFETEHPITYVTAWDIADFLRMMGVKSDYQGPINAGNSGYLSIQELSREIGKLLGVSPRFHVGQSGHDDAKLSPYAMFPYTWKLSNSKANSFRYEFVDIRKVIPLMVEQSAKRLGIEQ</sequence>
<organism evidence="13 14">
    <name type="scientific">Virgibacillus oceani</name>
    <dbReference type="NCBI Taxonomy" id="1479511"/>
    <lineage>
        <taxon>Bacteria</taxon>
        <taxon>Bacillati</taxon>
        <taxon>Bacillota</taxon>
        <taxon>Bacilli</taxon>
        <taxon>Bacillales</taxon>
        <taxon>Bacillaceae</taxon>
        <taxon>Virgibacillus</taxon>
    </lineage>
</organism>
<protein>
    <recommendedName>
        <fullName evidence="6">UDP-glucose 4-epimerase</fullName>
        <ecNumber evidence="5">5.1.3.2</ecNumber>
    </recommendedName>
    <alternativeName>
        <fullName evidence="11">Galactowaldenase</fullName>
    </alternativeName>
    <alternativeName>
        <fullName evidence="10">UDP-galactose 4-epimerase</fullName>
    </alternativeName>
</protein>
<dbReference type="RefSeq" id="WP_188455561.1">
    <property type="nucleotide sequence ID" value="NZ_BMFR01000009.1"/>
</dbReference>
<comment type="caution">
    <text evidence="13">The sequence shown here is derived from an EMBL/GenBank/DDBJ whole genome shotgun (WGS) entry which is preliminary data.</text>
</comment>
<keyword evidence="14" id="KW-1185">Reference proteome</keyword>
<evidence type="ECO:0000256" key="6">
    <source>
        <dbReference type="ARBA" id="ARBA00018569"/>
    </source>
</evidence>
<proteinExistence type="inferred from homology"/>
<evidence type="ECO:0000256" key="5">
    <source>
        <dbReference type="ARBA" id="ARBA00013189"/>
    </source>
</evidence>
<dbReference type="Proteomes" id="UP000622860">
    <property type="component" value="Unassembled WGS sequence"/>
</dbReference>
<dbReference type="SUPFAM" id="SSF51735">
    <property type="entry name" value="NAD(P)-binding Rossmann-fold domains"/>
    <property type="match status" value="1"/>
</dbReference>
<evidence type="ECO:0000256" key="1">
    <source>
        <dbReference type="ARBA" id="ARBA00000083"/>
    </source>
</evidence>
<keyword evidence="7" id="KW-0520">NAD</keyword>
<dbReference type="InterPro" id="IPR036291">
    <property type="entry name" value="NAD(P)-bd_dom_sf"/>
</dbReference>
<accession>A0A917M4L7</accession>
<keyword evidence="9" id="KW-0413">Isomerase</keyword>
<dbReference type="InterPro" id="IPR001509">
    <property type="entry name" value="Epimerase_deHydtase"/>
</dbReference>
<feature type="domain" description="NAD-dependent epimerase/dehydratase" evidence="12">
    <location>
        <begin position="3"/>
        <end position="208"/>
    </location>
</feature>
<keyword evidence="8" id="KW-0119">Carbohydrate metabolism</keyword>
<evidence type="ECO:0000256" key="11">
    <source>
        <dbReference type="ARBA" id="ARBA00033067"/>
    </source>
</evidence>
<gene>
    <name evidence="13" type="ORF">GCM10011398_23290</name>
</gene>
<evidence type="ECO:0000256" key="4">
    <source>
        <dbReference type="ARBA" id="ARBA00007637"/>
    </source>
</evidence>
<evidence type="ECO:0000313" key="14">
    <source>
        <dbReference type="Proteomes" id="UP000622860"/>
    </source>
</evidence>
<dbReference type="GO" id="GO:0006012">
    <property type="term" value="P:galactose metabolic process"/>
    <property type="evidence" value="ECO:0007669"/>
    <property type="project" value="UniProtKB-KW"/>
</dbReference>
<comment type="pathway">
    <text evidence="3">Carbohydrate metabolism; galactose metabolism.</text>
</comment>
<keyword evidence="8" id="KW-0299">Galactose metabolism</keyword>
<name>A0A917M4L7_9BACI</name>
<dbReference type="EMBL" id="BMFR01000009">
    <property type="protein sequence ID" value="GGG77525.1"/>
    <property type="molecule type" value="Genomic_DNA"/>
</dbReference>
<dbReference type="AlphaFoldDB" id="A0A917M4L7"/>
<evidence type="ECO:0000256" key="3">
    <source>
        <dbReference type="ARBA" id="ARBA00004947"/>
    </source>
</evidence>
<dbReference type="EC" id="5.1.3.2" evidence="5"/>
<evidence type="ECO:0000256" key="2">
    <source>
        <dbReference type="ARBA" id="ARBA00001911"/>
    </source>
</evidence>
<reference evidence="13" key="2">
    <citation type="submission" date="2020-09" db="EMBL/GenBank/DDBJ databases">
        <authorList>
            <person name="Sun Q."/>
            <person name="Zhou Y."/>
        </authorList>
    </citation>
    <scope>NUCLEOTIDE SEQUENCE</scope>
    <source>
        <strain evidence="13">CGMCC 1.12754</strain>
    </source>
</reference>
<evidence type="ECO:0000259" key="12">
    <source>
        <dbReference type="Pfam" id="PF01370"/>
    </source>
</evidence>